<dbReference type="AlphaFoldDB" id="A0A8H4RQ28"/>
<dbReference type="EMBL" id="JAAMPI010000302">
    <property type="protein sequence ID" value="KAF4632961.1"/>
    <property type="molecule type" value="Genomic_DNA"/>
</dbReference>
<evidence type="ECO:0000313" key="2">
    <source>
        <dbReference type="Proteomes" id="UP000566819"/>
    </source>
</evidence>
<name>A0A8H4RQ28_9HELO</name>
<evidence type="ECO:0000313" key="1">
    <source>
        <dbReference type="EMBL" id="KAF4632961.1"/>
    </source>
</evidence>
<protein>
    <submittedName>
        <fullName evidence="1">Uncharacterized protein</fullName>
    </submittedName>
</protein>
<dbReference type="Proteomes" id="UP000566819">
    <property type="component" value="Unassembled WGS sequence"/>
</dbReference>
<sequence>MTTPTKFFNMSQSFNGLQQYGYLNAVCGSVLRRLDQHSYLKFCADLPDLNPNRLITHAESDTIWFKIVLRKWIAWHGRPAARQSRDANVDRFKFKSLKDGLGQIWDEDISVYWREKDMEFP</sequence>
<comment type="caution">
    <text evidence="1">The sequence shown here is derived from an EMBL/GenBank/DDBJ whole genome shotgun (WGS) entry which is preliminary data.</text>
</comment>
<organism evidence="1 2">
    <name type="scientific">Cudoniella acicularis</name>
    <dbReference type="NCBI Taxonomy" id="354080"/>
    <lineage>
        <taxon>Eukaryota</taxon>
        <taxon>Fungi</taxon>
        <taxon>Dikarya</taxon>
        <taxon>Ascomycota</taxon>
        <taxon>Pezizomycotina</taxon>
        <taxon>Leotiomycetes</taxon>
        <taxon>Helotiales</taxon>
        <taxon>Tricladiaceae</taxon>
        <taxon>Cudoniella</taxon>
    </lineage>
</organism>
<gene>
    <name evidence="1" type="ORF">G7Y89_g5161</name>
</gene>
<accession>A0A8H4RQ28</accession>
<proteinExistence type="predicted"/>
<keyword evidence="2" id="KW-1185">Reference proteome</keyword>
<reference evidence="1 2" key="1">
    <citation type="submission" date="2020-03" db="EMBL/GenBank/DDBJ databases">
        <title>Draft Genome Sequence of Cudoniella acicularis.</title>
        <authorList>
            <person name="Buettner E."/>
            <person name="Kellner H."/>
        </authorList>
    </citation>
    <scope>NUCLEOTIDE SEQUENCE [LARGE SCALE GENOMIC DNA]</scope>
    <source>
        <strain evidence="1 2">DSM 108380</strain>
    </source>
</reference>